<feature type="region of interest" description="Disordered" evidence="4">
    <location>
        <begin position="554"/>
        <end position="577"/>
    </location>
</feature>
<evidence type="ECO:0000256" key="4">
    <source>
        <dbReference type="SAM" id="MobiDB-lite"/>
    </source>
</evidence>
<dbReference type="InterPro" id="IPR045151">
    <property type="entry name" value="DCAF8"/>
</dbReference>
<comment type="caution">
    <text evidence="5">The sequence shown here is derived from an EMBL/GenBank/DDBJ whole genome shotgun (WGS) entry which is preliminary data.</text>
</comment>
<dbReference type="InterPro" id="IPR036322">
    <property type="entry name" value="WD40_repeat_dom_sf"/>
</dbReference>
<feature type="repeat" description="WD" evidence="3">
    <location>
        <begin position="707"/>
        <end position="738"/>
    </location>
</feature>
<keyword evidence="6" id="KW-1185">Reference proteome</keyword>
<dbReference type="GO" id="GO:0005737">
    <property type="term" value="C:cytoplasm"/>
    <property type="evidence" value="ECO:0007669"/>
    <property type="project" value="TreeGrafter"/>
</dbReference>
<dbReference type="InterPro" id="IPR001680">
    <property type="entry name" value="WD40_rpt"/>
</dbReference>
<dbReference type="Gene3D" id="2.130.10.10">
    <property type="entry name" value="YVTN repeat-like/Quinoprotein amine dehydrogenase"/>
    <property type="match status" value="3"/>
</dbReference>
<proteinExistence type="predicted"/>
<dbReference type="SMART" id="SM00320">
    <property type="entry name" value="WD40"/>
    <property type="match status" value="7"/>
</dbReference>
<protein>
    <submittedName>
        <fullName evidence="5">Ddb1/cul4-associated factor 8-like protein</fullName>
    </submittedName>
</protein>
<gene>
    <name evidence="5" type="ORF">BgAZ_400710</name>
</gene>
<dbReference type="AlphaFoldDB" id="A0AAD8LMT7"/>
<dbReference type="PANTHER" id="PTHR15574">
    <property type="entry name" value="WD REPEAT DOMAIN-CONTAINING FAMILY"/>
    <property type="match status" value="1"/>
</dbReference>
<organism evidence="5 6">
    <name type="scientific">Babesia gibsoni</name>
    <dbReference type="NCBI Taxonomy" id="33632"/>
    <lineage>
        <taxon>Eukaryota</taxon>
        <taxon>Sar</taxon>
        <taxon>Alveolata</taxon>
        <taxon>Apicomplexa</taxon>
        <taxon>Aconoidasida</taxon>
        <taxon>Piroplasmida</taxon>
        <taxon>Babesiidae</taxon>
        <taxon>Babesia</taxon>
    </lineage>
</organism>
<dbReference type="InterPro" id="IPR015943">
    <property type="entry name" value="WD40/YVTN_repeat-like_dom_sf"/>
</dbReference>
<evidence type="ECO:0000313" key="5">
    <source>
        <dbReference type="EMBL" id="KAK1442041.1"/>
    </source>
</evidence>
<dbReference type="Pfam" id="PF00400">
    <property type="entry name" value="WD40"/>
    <property type="match status" value="3"/>
</dbReference>
<dbReference type="PROSITE" id="PS50294">
    <property type="entry name" value="WD_REPEATS_REGION"/>
    <property type="match status" value="1"/>
</dbReference>
<sequence length="801" mass="91239">MNILTSLDKRKKTNALGYGEILSPATSSAPFIARKLKKYSRLDVHTGCVNRLKWHRNGRTLASVSDDHTIVITDVHNLEAPQDDIARVLRTHSLQTQHDGNIFGVCFLASDRIIATGGRDSRVCLTDASERRGVACYSCHRGSVKQVINDDISDTVFLTASADGTVRQFDTREPHHCSLSCRNVLISLARLSARVRPSSRSRRHAWVDEFSSMDVPNAMQWIDMAYRESQWASQAYDGTEVKAIAINPVRTELIAVAASDNLVRTFDRRKLSMSYATNDGISTNFTTPELDNIYLPRHFWSDENKVFSTYVAWSPNGDRLAVTYENEHVYLFDRHFGQVQSMKTHKTYRCDFSETAKEDHVSNCIHELEAHIYQCKDKLCVEKGVSKLLYLLLVRNNVGDALLCESLAREAFIAKGNDGVLIFRRIQACLILDNYYMTRKLCLRGARLFPEERHHFDKIRRICHLLLNEKIRETSFDQVTSTLKTICKSYDITSPESDIEQLFAVSETVNEDEFSDSELHVSVGTNMRYSVTGWRRWPTVETCLKLEDSLNREDRHIDMPNTPSDSASESDEEMPSVEYQHEIDIGNNNRFSVQMRVSASMSTQEEPSSTHQYTSYTAEGTKLHRYIPGLIYDHFPIRLEDEHDLYTKIEDPNWRPFSKCRRFSGHCNFGTDIAEVGFWGNDVLVSGSADGSVYLYDINTGRVLDILRGHSENVNCVQVNPQGTLLATSGLDNYVQVWRPEGKYNQITEEDIERAIKEVQNCYSHSTFLSPLNVTELSDRVLHDVIRSLQSPGEPSNCNIQ</sequence>
<dbReference type="GO" id="GO:0080008">
    <property type="term" value="C:Cul4-RING E3 ubiquitin ligase complex"/>
    <property type="evidence" value="ECO:0007669"/>
    <property type="project" value="TreeGrafter"/>
</dbReference>
<dbReference type="PROSITE" id="PS50082">
    <property type="entry name" value="WD_REPEATS_2"/>
    <property type="match status" value="2"/>
</dbReference>
<evidence type="ECO:0000313" key="6">
    <source>
        <dbReference type="Proteomes" id="UP001230268"/>
    </source>
</evidence>
<accession>A0AAD8LMT7</accession>
<evidence type="ECO:0000256" key="1">
    <source>
        <dbReference type="ARBA" id="ARBA00022574"/>
    </source>
</evidence>
<dbReference type="PANTHER" id="PTHR15574:SF40">
    <property type="entry name" value="WD AND TETRATRICOPEPTIDE REPEATS PROTEIN 1"/>
    <property type="match status" value="1"/>
</dbReference>
<feature type="repeat" description="WD" evidence="3">
    <location>
        <begin position="42"/>
        <end position="83"/>
    </location>
</feature>
<dbReference type="GO" id="GO:0045717">
    <property type="term" value="P:negative regulation of fatty acid biosynthetic process"/>
    <property type="evidence" value="ECO:0007669"/>
    <property type="project" value="TreeGrafter"/>
</dbReference>
<dbReference type="Proteomes" id="UP001230268">
    <property type="component" value="Unassembled WGS sequence"/>
</dbReference>
<dbReference type="EMBL" id="JAVEPI010000004">
    <property type="protein sequence ID" value="KAK1442041.1"/>
    <property type="molecule type" value="Genomic_DNA"/>
</dbReference>
<keyword evidence="1 3" id="KW-0853">WD repeat</keyword>
<evidence type="ECO:0000256" key="2">
    <source>
        <dbReference type="ARBA" id="ARBA00022737"/>
    </source>
</evidence>
<reference evidence="5" key="1">
    <citation type="submission" date="2023-08" db="EMBL/GenBank/DDBJ databases">
        <title>Draft sequence of the Babesia gibsoni genome.</title>
        <authorList>
            <person name="Yamagishi J.Y."/>
            <person name="Xuan X.X."/>
        </authorList>
    </citation>
    <scope>NUCLEOTIDE SEQUENCE</scope>
    <source>
        <strain evidence="5">Azabu</strain>
    </source>
</reference>
<name>A0AAD8LMT7_BABGI</name>
<dbReference type="SUPFAM" id="SSF50978">
    <property type="entry name" value="WD40 repeat-like"/>
    <property type="match status" value="1"/>
</dbReference>
<keyword evidence="2" id="KW-0677">Repeat</keyword>
<evidence type="ECO:0000256" key="3">
    <source>
        <dbReference type="PROSITE-ProRule" id="PRU00221"/>
    </source>
</evidence>